<evidence type="ECO:0000256" key="1">
    <source>
        <dbReference type="SAM" id="Phobius"/>
    </source>
</evidence>
<dbReference type="Proteomes" id="UP000594638">
    <property type="component" value="Unassembled WGS sequence"/>
</dbReference>
<sequence>MPLTQMFGFKTFVPLPRPLSPALPFHNLNFCPIKPKTPKQFSLHSQNNNLPNPEYDTSIKNGGGFNGRSRLNLNWADLVLDPDPNNMVAVGLIGILALTVVQVLWQLLVISFAILATALKYAVVAALLVFILITLL</sequence>
<dbReference type="PANTHER" id="PTHR36789:SF1">
    <property type="entry name" value="TRANSMEMBRANE PROTEIN"/>
    <property type="match status" value="1"/>
</dbReference>
<keyword evidence="3" id="KW-1185">Reference proteome</keyword>
<dbReference type="Gramene" id="OE9A075499T1">
    <property type="protein sequence ID" value="OE9A075499C1"/>
    <property type="gene ID" value="OE9A075499"/>
</dbReference>
<keyword evidence="1" id="KW-0812">Transmembrane</keyword>
<proteinExistence type="predicted"/>
<evidence type="ECO:0000313" key="3">
    <source>
        <dbReference type="Proteomes" id="UP000594638"/>
    </source>
</evidence>
<comment type="caution">
    <text evidence="2">The sequence shown here is derived from an EMBL/GenBank/DDBJ whole genome shotgun (WGS) entry which is preliminary data.</text>
</comment>
<dbReference type="EMBL" id="CACTIH010007996">
    <property type="protein sequence ID" value="CAA3019002.1"/>
    <property type="molecule type" value="Genomic_DNA"/>
</dbReference>
<dbReference type="PANTHER" id="PTHR36789">
    <property type="entry name" value="TRANSMEMBRANE PROTEIN"/>
    <property type="match status" value="1"/>
</dbReference>
<accession>A0A8S0UGM0</accession>
<dbReference type="AlphaFoldDB" id="A0A8S0UGM0"/>
<feature type="transmembrane region" description="Helical" evidence="1">
    <location>
        <begin position="87"/>
        <end position="105"/>
    </location>
</feature>
<evidence type="ECO:0000313" key="2">
    <source>
        <dbReference type="EMBL" id="CAA3019002.1"/>
    </source>
</evidence>
<keyword evidence="1" id="KW-0472">Membrane</keyword>
<organism evidence="2 3">
    <name type="scientific">Olea europaea subsp. europaea</name>
    <dbReference type="NCBI Taxonomy" id="158383"/>
    <lineage>
        <taxon>Eukaryota</taxon>
        <taxon>Viridiplantae</taxon>
        <taxon>Streptophyta</taxon>
        <taxon>Embryophyta</taxon>
        <taxon>Tracheophyta</taxon>
        <taxon>Spermatophyta</taxon>
        <taxon>Magnoliopsida</taxon>
        <taxon>eudicotyledons</taxon>
        <taxon>Gunneridae</taxon>
        <taxon>Pentapetalae</taxon>
        <taxon>asterids</taxon>
        <taxon>lamiids</taxon>
        <taxon>Lamiales</taxon>
        <taxon>Oleaceae</taxon>
        <taxon>Oleeae</taxon>
        <taxon>Olea</taxon>
    </lineage>
</organism>
<dbReference type="OrthoDB" id="1922241at2759"/>
<name>A0A8S0UGM0_OLEEU</name>
<reference evidence="2 3" key="1">
    <citation type="submission" date="2019-12" db="EMBL/GenBank/DDBJ databases">
        <authorList>
            <person name="Alioto T."/>
            <person name="Alioto T."/>
            <person name="Gomez Garrido J."/>
        </authorList>
    </citation>
    <scope>NUCLEOTIDE SEQUENCE [LARGE SCALE GENOMIC DNA]</scope>
</reference>
<gene>
    <name evidence="2" type="ORF">OLEA9_A075499</name>
</gene>
<keyword evidence="1" id="KW-1133">Transmembrane helix</keyword>
<feature type="transmembrane region" description="Helical" evidence="1">
    <location>
        <begin position="112"/>
        <end position="135"/>
    </location>
</feature>
<protein>
    <submittedName>
        <fullName evidence="2">Uncharacterized protein LOC105179690</fullName>
    </submittedName>
</protein>